<reference evidence="4" key="1">
    <citation type="submission" date="2022-11" db="EMBL/GenBank/DDBJ databases">
        <title>Corynebacterium sp. isolated from Penguins.</title>
        <authorList>
            <person name="Sedlar K."/>
            <person name="Svec P."/>
        </authorList>
    </citation>
    <scope>NUCLEOTIDE SEQUENCE</scope>
    <source>
        <strain evidence="4">P7374</strain>
    </source>
</reference>
<evidence type="ECO:0000259" key="3">
    <source>
        <dbReference type="Pfam" id="PF00188"/>
    </source>
</evidence>
<protein>
    <submittedName>
        <fullName evidence="4">CAP domain-containing protein</fullName>
    </submittedName>
</protein>
<comment type="caution">
    <text evidence="4">The sequence shown here is derived from an EMBL/GenBank/DDBJ whole genome shotgun (WGS) entry which is preliminary data.</text>
</comment>
<dbReference type="Proteomes" id="UP001071478">
    <property type="component" value="Unassembled WGS sequence"/>
</dbReference>
<dbReference type="Pfam" id="PF00188">
    <property type="entry name" value="CAP"/>
    <property type="match status" value="1"/>
</dbReference>
<keyword evidence="2" id="KW-0732">Signal</keyword>
<dbReference type="RefSeq" id="WP_200253577.1">
    <property type="nucleotide sequence ID" value="NZ_JAENIQ020000004.1"/>
</dbReference>
<dbReference type="EMBL" id="JAPMKU010000004">
    <property type="protein sequence ID" value="MCX7469049.1"/>
    <property type="molecule type" value="Genomic_DNA"/>
</dbReference>
<organism evidence="4 5">
    <name type="scientific">Corynebacterium pygosceleis</name>
    <dbReference type="NCBI Taxonomy" id="2800406"/>
    <lineage>
        <taxon>Bacteria</taxon>
        <taxon>Bacillati</taxon>
        <taxon>Actinomycetota</taxon>
        <taxon>Actinomycetes</taxon>
        <taxon>Mycobacteriales</taxon>
        <taxon>Corynebacteriaceae</taxon>
        <taxon>Corynebacterium</taxon>
    </lineage>
</organism>
<feature type="region of interest" description="Disordered" evidence="1">
    <location>
        <begin position="40"/>
        <end position="86"/>
    </location>
</feature>
<evidence type="ECO:0000256" key="2">
    <source>
        <dbReference type="SAM" id="SignalP"/>
    </source>
</evidence>
<gene>
    <name evidence="4" type="ORF">OS129_09200</name>
</gene>
<name>A0A9Q4C8X2_9CORY</name>
<dbReference type="PANTHER" id="PTHR31157">
    <property type="entry name" value="SCP DOMAIN-CONTAINING PROTEIN"/>
    <property type="match status" value="1"/>
</dbReference>
<sequence>MNRRLISAAAATVLSATLLAAPAAGASPQQDIADFVARTMGPRGFSGSFGGPNPGPMPQPTPDPTPTPTPTPTPDPTPTPAPDPETQQLLEQRSREIIDLINVERRNRGLVELSANADVTALAKQISDASAASGNLNVDGNLVRPGHGYSMAGYHGLENPQFARRVVNLWMGNPGQRDLLMRSNIRQIGVAVSHNDRAQYRNYVAAVVRWI</sequence>
<evidence type="ECO:0000313" key="5">
    <source>
        <dbReference type="Proteomes" id="UP001071478"/>
    </source>
</evidence>
<feature type="signal peptide" evidence="2">
    <location>
        <begin position="1"/>
        <end position="20"/>
    </location>
</feature>
<dbReference type="PANTHER" id="PTHR31157:SF1">
    <property type="entry name" value="SCP DOMAIN-CONTAINING PROTEIN"/>
    <property type="match status" value="1"/>
</dbReference>
<accession>A0A9Q4C8X2</accession>
<feature type="domain" description="SCP" evidence="3">
    <location>
        <begin position="99"/>
        <end position="204"/>
    </location>
</feature>
<dbReference type="InterPro" id="IPR035940">
    <property type="entry name" value="CAP_sf"/>
</dbReference>
<proteinExistence type="predicted"/>
<dbReference type="AlphaFoldDB" id="A0A9Q4C8X2"/>
<dbReference type="InterPro" id="IPR014044">
    <property type="entry name" value="CAP_dom"/>
</dbReference>
<feature type="compositionally biased region" description="Pro residues" evidence="1">
    <location>
        <begin position="53"/>
        <end position="83"/>
    </location>
</feature>
<evidence type="ECO:0000313" key="4">
    <source>
        <dbReference type="EMBL" id="MCX7469049.1"/>
    </source>
</evidence>
<dbReference type="Gene3D" id="3.40.33.10">
    <property type="entry name" value="CAP"/>
    <property type="match status" value="1"/>
</dbReference>
<dbReference type="SUPFAM" id="SSF55797">
    <property type="entry name" value="PR-1-like"/>
    <property type="match status" value="1"/>
</dbReference>
<evidence type="ECO:0000256" key="1">
    <source>
        <dbReference type="SAM" id="MobiDB-lite"/>
    </source>
</evidence>
<feature type="chain" id="PRO_5040460045" evidence="2">
    <location>
        <begin position="21"/>
        <end position="211"/>
    </location>
</feature>